<evidence type="ECO:0000313" key="2">
    <source>
        <dbReference type="Proteomes" id="UP001062846"/>
    </source>
</evidence>
<reference evidence="1" key="1">
    <citation type="submission" date="2022-02" db="EMBL/GenBank/DDBJ databases">
        <title>Plant Genome Project.</title>
        <authorList>
            <person name="Zhang R.-G."/>
        </authorList>
    </citation>
    <scope>NUCLEOTIDE SEQUENCE</scope>
    <source>
        <strain evidence="1">AT1</strain>
    </source>
</reference>
<organism evidence="1 2">
    <name type="scientific">Rhododendron molle</name>
    <name type="common">Chinese azalea</name>
    <name type="synonym">Azalea mollis</name>
    <dbReference type="NCBI Taxonomy" id="49168"/>
    <lineage>
        <taxon>Eukaryota</taxon>
        <taxon>Viridiplantae</taxon>
        <taxon>Streptophyta</taxon>
        <taxon>Embryophyta</taxon>
        <taxon>Tracheophyta</taxon>
        <taxon>Spermatophyta</taxon>
        <taxon>Magnoliopsida</taxon>
        <taxon>eudicotyledons</taxon>
        <taxon>Gunneridae</taxon>
        <taxon>Pentapetalae</taxon>
        <taxon>asterids</taxon>
        <taxon>Ericales</taxon>
        <taxon>Ericaceae</taxon>
        <taxon>Ericoideae</taxon>
        <taxon>Rhodoreae</taxon>
        <taxon>Rhododendron</taxon>
    </lineage>
</organism>
<evidence type="ECO:0000313" key="1">
    <source>
        <dbReference type="EMBL" id="KAI8555302.1"/>
    </source>
</evidence>
<proteinExistence type="predicted"/>
<accession>A0ACC0NRC1</accession>
<keyword evidence="2" id="KW-1185">Reference proteome</keyword>
<name>A0ACC0NRC1_RHOML</name>
<dbReference type="EMBL" id="CM046392">
    <property type="protein sequence ID" value="KAI8555302.1"/>
    <property type="molecule type" value="Genomic_DNA"/>
</dbReference>
<dbReference type="Proteomes" id="UP001062846">
    <property type="component" value="Chromosome 5"/>
</dbReference>
<protein>
    <submittedName>
        <fullName evidence="1">Uncharacterized protein</fullName>
    </submittedName>
</protein>
<gene>
    <name evidence="1" type="ORF">RHMOL_Rhmol05G0164300</name>
</gene>
<comment type="caution">
    <text evidence="1">The sequence shown here is derived from an EMBL/GenBank/DDBJ whole genome shotgun (WGS) entry which is preliminary data.</text>
</comment>
<sequence>MICKHGYELDLFVATALVDMYAKCGDMSLADNVFDEMPERNLVPWNCMIVGFLQNEIYDRAVGFFKGIMGEMLSPDQVSFSSVLSACANIGVADSGKQVHGVAVKHGVISLAYVKNSLMDMYFKCGSSSDGTKLFKTIGDKDVVTLHSHEHPEMKIETDNETRAEMNQERSKVISIEECRKTRAEMVRAFLSDQSKSSTSKVPQPVQKLKQIAESSKALKPQSKQYQLRERQGPKIK</sequence>